<comment type="caution">
    <text evidence="1">The sequence shown here is derived from an EMBL/GenBank/DDBJ whole genome shotgun (WGS) entry which is preliminary data.</text>
</comment>
<accession>A0A814U9N4</accession>
<dbReference type="Proteomes" id="UP000663829">
    <property type="component" value="Unassembled WGS sequence"/>
</dbReference>
<name>A0A814U9N4_9BILA</name>
<dbReference type="OrthoDB" id="5950457at2759"/>
<protein>
    <submittedName>
        <fullName evidence="1">Uncharacterized protein</fullName>
    </submittedName>
</protein>
<evidence type="ECO:0000313" key="3">
    <source>
        <dbReference type="Proteomes" id="UP000663829"/>
    </source>
</evidence>
<organism evidence="1 3">
    <name type="scientific">Didymodactylos carnosus</name>
    <dbReference type="NCBI Taxonomy" id="1234261"/>
    <lineage>
        <taxon>Eukaryota</taxon>
        <taxon>Metazoa</taxon>
        <taxon>Spiralia</taxon>
        <taxon>Gnathifera</taxon>
        <taxon>Rotifera</taxon>
        <taxon>Eurotatoria</taxon>
        <taxon>Bdelloidea</taxon>
        <taxon>Philodinida</taxon>
        <taxon>Philodinidae</taxon>
        <taxon>Didymodactylos</taxon>
    </lineage>
</organism>
<dbReference type="EMBL" id="CAJOBC010007548">
    <property type="protein sequence ID" value="CAF3935842.1"/>
    <property type="molecule type" value="Genomic_DNA"/>
</dbReference>
<evidence type="ECO:0000313" key="1">
    <source>
        <dbReference type="EMBL" id="CAF1171939.1"/>
    </source>
</evidence>
<dbReference type="AlphaFoldDB" id="A0A814U9N4"/>
<dbReference type="EMBL" id="CAJNOQ010007549">
    <property type="protein sequence ID" value="CAF1171939.1"/>
    <property type="molecule type" value="Genomic_DNA"/>
</dbReference>
<keyword evidence="3" id="KW-1185">Reference proteome</keyword>
<evidence type="ECO:0000313" key="2">
    <source>
        <dbReference type="EMBL" id="CAF3935842.1"/>
    </source>
</evidence>
<dbReference type="Proteomes" id="UP000681722">
    <property type="component" value="Unassembled WGS sequence"/>
</dbReference>
<reference evidence="1" key="1">
    <citation type="submission" date="2021-02" db="EMBL/GenBank/DDBJ databases">
        <authorList>
            <person name="Nowell W R."/>
        </authorList>
    </citation>
    <scope>NUCLEOTIDE SEQUENCE</scope>
</reference>
<sequence length="242" mass="27724">MQRTLSDFKKAFGTHFVKIITIGGIYRSEFSLESSILNTTVDTDFNIKQAAEFKFTLLAEDNNYAAVKRQVSPLFELFDKQYLQASFNEQFWNDYGVKLSDAVKNVTLTFYEYNAHRGCLNINSEHFNPYANLHDENACNTVAHKYRFGGLFTGKCRKIKNVLGGDHSCISNYSQHAVFQNVNPKFNLYFCYSSEPFSAHQTQHVYFGGIYTDVFKNPVTKDYSCPSGYDIIKPLVIFKSDS</sequence>
<proteinExistence type="predicted"/>
<gene>
    <name evidence="1" type="ORF">GPM918_LOCUS22235</name>
    <name evidence="2" type="ORF">SRO942_LOCUS22231</name>
</gene>